<dbReference type="EMBL" id="PFNG01000044">
    <property type="protein sequence ID" value="PIZ41743.1"/>
    <property type="molecule type" value="Genomic_DNA"/>
</dbReference>
<dbReference type="Proteomes" id="UP000230956">
    <property type="component" value="Unassembled WGS sequence"/>
</dbReference>
<feature type="compositionally biased region" description="Basic residues" evidence="1">
    <location>
        <begin position="71"/>
        <end position="95"/>
    </location>
</feature>
<evidence type="ECO:0000256" key="1">
    <source>
        <dbReference type="SAM" id="MobiDB-lite"/>
    </source>
</evidence>
<comment type="caution">
    <text evidence="3">The sequence shown here is derived from an EMBL/GenBank/DDBJ whole genome shotgun (WGS) entry which is preliminary data.</text>
</comment>
<dbReference type="AlphaFoldDB" id="A0A2M7TA25"/>
<organism evidence="3 4">
    <name type="scientific">Candidatus Aquicultor secundus</name>
    <dbReference type="NCBI Taxonomy" id="1973895"/>
    <lineage>
        <taxon>Bacteria</taxon>
        <taxon>Bacillati</taxon>
        <taxon>Actinomycetota</taxon>
        <taxon>Candidatus Aquicultoria</taxon>
        <taxon>Candidatus Aquicultorales</taxon>
        <taxon>Candidatus Aquicultoraceae</taxon>
        <taxon>Candidatus Aquicultor</taxon>
    </lineage>
</organism>
<keyword evidence="2" id="KW-0472">Membrane</keyword>
<name>A0A2M7TA25_9ACTN</name>
<protein>
    <submittedName>
        <fullName evidence="3">Uncharacterized protein</fullName>
    </submittedName>
</protein>
<evidence type="ECO:0000313" key="4">
    <source>
        <dbReference type="Proteomes" id="UP000230956"/>
    </source>
</evidence>
<accession>A0A2M7TA25</accession>
<dbReference type="RefSeq" id="WP_286679062.1">
    <property type="nucleotide sequence ID" value="NZ_MNXI01000124.1"/>
</dbReference>
<evidence type="ECO:0000256" key="2">
    <source>
        <dbReference type="SAM" id="Phobius"/>
    </source>
</evidence>
<proteinExistence type="predicted"/>
<keyword evidence="2" id="KW-1133">Transmembrane helix</keyword>
<reference evidence="4" key="1">
    <citation type="submission" date="2017-09" db="EMBL/GenBank/DDBJ databases">
        <title>Depth-based differentiation of microbial function through sediment-hosted aquifers and enrichment of novel symbionts in the deep terrestrial subsurface.</title>
        <authorList>
            <person name="Probst A.J."/>
            <person name="Ladd B."/>
            <person name="Jarett J.K."/>
            <person name="Geller-Mcgrath D.E."/>
            <person name="Sieber C.M.K."/>
            <person name="Emerson J.B."/>
            <person name="Anantharaman K."/>
            <person name="Thomas B.C."/>
            <person name="Malmstrom R."/>
            <person name="Stieglmeier M."/>
            <person name="Klingl A."/>
            <person name="Woyke T."/>
            <person name="Ryan C.M."/>
            <person name="Banfield J.F."/>
        </authorList>
    </citation>
    <scope>NUCLEOTIDE SEQUENCE [LARGE SCALE GENOMIC DNA]</scope>
</reference>
<gene>
    <name evidence="3" type="ORF">COY37_01875</name>
</gene>
<feature type="transmembrane region" description="Helical" evidence="2">
    <location>
        <begin position="29"/>
        <end position="46"/>
    </location>
</feature>
<sequence length="95" mass="10660">MRYKNIIILLAIAVVIASAKTFLAALDLVYWVLIIGLVAALAILWLRGRNRNAYGPPQNRYHNDPSGPVGGRKKHANVIPFKKKRDAKIKKAKRD</sequence>
<keyword evidence="2" id="KW-0812">Transmembrane</keyword>
<evidence type="ECO:0000313" key="3">
    <source>
        <dbReference type="EMBL" id="PIZ41743.1"/>
    </source>
</evidence>
<feature type="region of interest" description="Disordered" evidence="1">
    <location>
        <begin position="53"/>
        <end position="95"/>
    </location>
</feature>